<comment type="caution">
    <text evidence="1">The sequence shown here is derived from an EMBL/GenBank/DDBJ whole genome shotgun (WGS) entry which is preliminary data.</text>
</comment>
<dbReference type="EMBL" id="BMFU01000007">
    <property type="protein sequence ID" value="GGH65129.1"/>
    <property type="molecule type" value="Genomic_DNA"/>
</dbReference>
<evidence type="ECO:0000313" key="2">
    <source>
        <dbReference type="Proteomes" id="UP000652153"/>
    </source>
</evidence>
<keyword evidence="2" id="KW-1185">Reference proteome</keyword>
<proteinExistence type="predicted"/>
<reference evidence="2" key="1">
    <citation type="journal article" date="2019" name="Int. J. Syst. Evol. Microbiol.">
        <title>The Global Catalogue of Microorganisms (GCM) 10K type strain sequencing project: providing services to taxonomists for standard genome sequencing and annotation.</title>
        <authorList>
            <consortium name="The Broad Institute Genomics Platform"/>
            <consortium name="The Broad Institute Genome Sequencing Center for Infectious Disease"/>
            <person name="Wu L."/>
            <person name="Ma J."/>
        </authorList>
    </citation>
    <scope>NUCLEOTIDE SEQUENCE [LARGE SCALE GENOMIC DNA]</scope>
    <source>
        <strain evidence="2">CGMCC 1.12770</strain>
    </source>
</reference>
<dbReference type="Proteomes" id="UP000652153">
    <property type="component" value="Unassembled WGS sequence"/>
</dbReference>
<accession>A0ABQ1ZGP0</accession>
<protein>
    <submittedName>
        <fullName evidence="1">Uncharacterized protein</fullName>
    </submittedName>
</protein>
<sequence>MLGLELTLRDERTGLPGLGGRWGEVLLGLNFSADANESRTPYLRRIGLLKIVTIPSNLISPK</sequence>
<name>A0ABQ1ZGP0_9BACL</name>
<evidence type="ECO:0000313" key="1">
    <source>
        <dbReference type="EMBL" id="GGH65129.1"/>
    </source>
</evidence>
<organism evidence="1 2">
    <name type="scientific">Paenibacillus silvae</name>
    <dbReference type="NCBI Taxonomy" id="1325358"/>
    <lineage>
        <taxon>Bacteria</taxon>
        <taxon>Bacillati</taxon>
        <taxon>Bacillota</taxon>
        <taxon>Bacilli</taxon>
        <taxon>Bacillales</taxon>
        <taxon>Paenibacillaceae</taxon>
        <taxon>Paenibacillus</taxon>
    </lineage>
</organism>
<gene>
    <name evidence="1" type="ORF">GCM10008014_44210</name>
</gene>